<feature type="binding site" evidence="9">
    <location>
        <begin position="136"/>
        <end position="138"/>
    </location>
    <ligand>
        <name>2-[(2R,5Z)-2-carboxy-4-methylthiazol-5(2H)-ylidene]ethyl phosphate</name>
        <dbReference type="ChEBI" id="CHEBI:62899"/>
    </ligand>
</feature>
<feature type="binding site" evidence="9">
    <location>
        <position position="139"/>
    </location>
    <ligand>
        <name>4-amino-2-methyl-5-(diphosphooxymethyl)pyrimidine</name>
        <dbReference type="ChEBI" id="CHEBI:57841"/>
    </ligand>
</feature>
<evidence type="ECO:0000256" key="5">
    <source>
        <dbReference type="ARBA" id="ARBA00022977"/>
    </source>
</evidence>
<evidence type="ECO:0000256" key="6">
    <source>
        <dbReference type="ARBA" id="ARBA00047334"/>
    </source>
</evidence>
<dbReference type="Pfam" id="PF02581">
    <property type="entry name" value="TMP-TENI"/>
    <property type="match status" value="1"/>
</dbReference>
<dbReference type="InterPro" id="IPR022998">
    <property type="entry name" value="ThiamineP_synth_TenI"/>
</dbReference>
<evidence type="ECO:0000256" key="10">
    <source>
        <dbReference type="RuleBase" id="RU003826"/>
    </source>
</evidence>
<gene>
    <name evidence="9" type="primary">thiE</name>
    <name evidence="13" type="ORF">DWU99_18640</name>
</gene>
<feature type="binding site" evidence="9">
    <location>
        <position position="70"/>
    </location>
    <ligand>
        <name>4-amino-2-methyl-5-(diphosphooxymethyl)pyrimidine</name>
        <dbReference type="ChEBI" id="CHEBI:57841"/>
    </ligand>
</feature>
<dbReference type="RefSeq" id="WP_115479717.1">
    <property type="nucleotide sequence ID" value="NZ_QRBF01000009.1"/>
</dbReference>
<evidence type="ECO:0000256" key="8">
    <source>
        <dbReference type="ARBA" id="ARBA00047883"/>
    </source>
</evidence>
<comment type="pathway">
    <text evidence="1 9 11">Cofactor biosynthesis; thiamine diphosphate biosynthesis; thiamine phosphate from 4-amino-2-methyl-5-diphosphomethylpyrimidine and 4-methyl-5-(2-phosphoethyl)-thiazole: step 1/1.</text>
</comment>
<dbReference type="GO" id="GO:0000287">
    <property type="term" value="F:magnesium ion binding"/>
    <property type="evidence" value="ECO:0007669"/>
    <property type="project" value="UniProtKB-UniRule"/>
</dbReference>
<evidence type="ECO:0000256" key="2">
    <source>
        <dbReference type="ARBA" id="ARBA00022679"/>
    </source>
</evidence>
<keyword evidence="2 9" id="KW-0808">Transferase</keyword>
<accession>A0A370WXD2</accession>
<evidence type="ECO:0000256" key="4">
    <source>
        <dbReference type="ARBA" id="ARBA00022842"/>
    </source>
</evidence>
<comment type="similarity">
    <text evidence="9 10">Belongs to the thiamine-phosphate synthase family.</text>
</comment>
<evidence type="ECO:0000313" key="13">
    <source>
        <dbReference type="EMBL" id="RDS80716.1"/>
    </source>
</evidence>
<dbReference type="EMBL" id="QRBF01000009">
    <property type="protein sequence ID" value="RDS80716.1"/>
    <property type="molecule type" value="Genomic_DNA"/>
</dbReference>
<comment type="function">
    <text evidence="9">Condenses 4-methyl-5-(beta-hydroxyethyl)thiazole monophosphate (THZ-P) and 2-methyl-4-amino-5-hydroxymethyl pyrimidine pyrophosphate (HMP-PP) to form thiamine monophosphate (TMP).</text>
</comment>
<keyword evidence="5 9" id="KW-0784">Thiamine biosynthesis</keyword>
<feature type="binding site" evidence="9">
    <location>
        <position position="71"/>
    </location>
    <ligand>
        <name>Mg(2+)</name>
        <dbReference type="ChEBI" id="CHEBI:18420"/>
    </ligand>
</feature>
<evidence type="ECO:0000256" key="1">
    <source>
        <dbReference type="ARBA" id="ARBA00005165"/>
    </source>
</evidence>
<dbReference type="AlphaFoldDB" id="A0A370WXD2"/>
<name>A0A370WXD2_9GAMM</name>
<dbReference type="GO" id="GO:0009228">
    <property type="term" value="P:thiamine biosynthetic process"/>
    <property type="evidence" value="ECO:0007669"/>
    <property type="project" value="UniProtKB-KW"/>
</dbReference>
<comment type="catalytic activity">
    <reaction evidence="8 9 10">
        <text>2-[(2R,5Z)-2-carboxy-4-methylthiazol-5(2H)-ylidene]ethyl phosphate + 4-amino-2-methyl-5-(diphosphooxymethyl)pyrimidine + 2 H(+) = thiamine phosphate + CO2 + diphosphate</text>
        <dbReference type="Rhea" id="RHEA:47844"/>
        <dbReference type="ChEBI" id="CHEBI:15378"/>
        <dbReference type="ChEBI" id="CHEBI:16526"/>
        <dbReference type="ChEBI" id="CHEBI:33019"/>
        <dbReference type="ChEBI" id="CHEBI:37575"/>
        <dbReference type="ChEBI" id="CHEBI:57841"/>
        <dbReference type="ChEBI" id="CHEBI:62899"/>
        <dbReference type="EC" id="2.5.1.3"/>
    </reaction>
</comment>
<dbReference type="GO" id="GO:0004789">
    <property type="term" value="F:thiamine-phosphate diphosphorylase activity"/>
    <property type="evidence" value="ECO:0007669"/>
    <property type="project" value="UniProtKB-UniRule"/>
</dbReference>
<dbReference type="CDD" id="cd00564">
    <property type="entry name" value="TMP_TenI"/>
    <property type="match status" value="1"/>
</dbReference>
<protein>
    <recommendedName>
        <fullName evidence="9">Thiamine-phosphate synthase</fullName>
        <shortName evidence="9">TP synthase</shortName>
        <shortName evidence="9">TPS</shortName>
        <ecNumber evidence="9">2.5.1.3</ecNumber>
    </recommendedName>
    <alternativeName>
        <fullName evidence="9">Thiamine-phosphate pyrophosphorylase</fullName>
        <shortName evidence="9">TMP pyrophosphorylase</shortName>
        <shortName evidence="9">TMP-PPase</shortName>
    </alternativeName>
</protein>
<dbReference type="HAMAP" id="MF_00097">
    <property type="entry name" value="TMP_synthase"/>
    <property type="match status" value="1"/>
</dbReference>
<evidence type="ECO:0000256" key="11">
    <source>
        <dbReference type="RuleBase" id="RU004253"/>
    </source>
</evidence>
<comment type="caution">
    <text evidence="13">The sequence shown here is derived from an EMBL/GenBank/DDBJ whole genome shotgun (WGS) entry which is preliminary data.</text>
</comment>
<dbReference type="PANTHER" id="PTHR20857">
    <property type="entry name" value="THIAMINE-PHOSPHATE PYROPHOSPHORYLASE"/>
    <property type="match status" value="1"/>
</dbReference>
<dbReference type="Gene3D" id="3.20.20.70">
    <property type="entry name" value="Aldolase class I"/>
    <property type="match status" value="1"/>
</dbReference>
<evidence type="ECO:0000313" key="14">
    <source>
        <dbReference type="Proteomes" id="UP000255334"/>
    </source>
</evidence>
<dbReference type="SUPFAM" id="SSF51391">
    <property type="entry name" value="Thiamin phosphate synthase"/>
    <property type="match status" value="1"/>
</dbReference>
<dbReference type="NCBIfam" id="TIGR00693">
    <property type="entry name" value="thiE"/>
    <property type="match status" value="1"/>
</dbReference>
<feature type="domain" description="Thiamine phosphate synthase/TenI" evidence="12">
    <location>
        <begin position="11"/>
        <end position="188"/>
    </location>
</feature>
<evidence type="ECO:0000256" key="3">
    <source>
        <dbReference type="ARBA" id="ARBA00022723"/>
    </source>
</evidence>
<evidence type="ECO:0000256" key="9">
    <source>
        <dbReference type="HAMAP-Rule" id="MF_00097"/>
    </source>
</evidence>
<feature type="binding site" evidence="9">
    <location>
        <position position="165"/>
    </location>
    <ligand>
        <name>2-[(2R,5Z)-2-carboxy-4-methylthiazol-5(2H)-ylidene]ethyl phosphate</name>
        <dbReference type="ChEBI" id="CHEBI:62899"/>
    </ligand>
</feature>
<keyword evidence="14" id="KW-1185">Reference proteome</keyword>
<dbReference type="InterPro" id="IPR036206">
    <property type="entry name" value="ThiamineP_synth_sf"/>
</dbReference>
<keyword evidence="3 9" id="KW-0479">Metal-binding</keyword>
<dbReference type="OrthoDB" id="9789949at2"/>
<comment type="catalytic activity">
    <reaction evidence="7 9 10">
        <text>2-(2-carboxy-4-methylthiazol-5-yl)ethyl phosphate + 4-amino-2-methyl-5-(diphosphooxymethyl)pyrimidine + 2 H(+) = thiamine phosphate + CO2 + diphosphate</text>
        <dbReference type="Rhea" id="RHEA:47848"/>
        <dbReference type="ChEBI" id="CHEBI:15378"/>
        <dbReference type="ChEBI" id="CHEBI:16526"/>
        <dbReference type="ChEBI" id="CHEBI:33019"/>
        <dbReference type="ChEBI" id="CHEBI:37575"/>
        <dbReference type="ChEBI" id="CHEBI:57841"/>
        <dbReference type="ChEBI" id="CHEBI:62890"/>
        <dbReference type="EC" id="2.5.1.3"/>
    </reaction>
</comment>
<dbReference type="PANTHER" id="PTHR20857:SF15">
    <property type="entry name" value="THIAMINE-PHOSPHATE SYNTHASE"/>
    <property type="match status" value="1"/>
</dbReference>
<dbReference type="InterPro" id="IPR034291">
    <property type="entry name" value="TMP_synthase"/>
</dbReference>
<dbReference type="UniPathway" id="UPA00060">
    <property type="reaction ID" value="UER00141"/>
</dbReference>
<proteinExistence type="inferred from homology"/>
<comment type="catalytic activity">
    <reaction evidence="6 9 10">
        <text>4-methyl-5-(2-phosphooxyethyl)-thiazole + 4-amino-2-methyl-5-(diphosphooxymethyl)pyrimidine + H(+) = thiamine phosphate + diphosphate</text>
        <dbReference type="Rhea" id="RHEA:22328"/>
        <dbReference type="ChEBI" id="CHEBI:15378"/>
        <dbReference type="ChEBI" id="CHEBI:33019"/>
        <dbReference type="ChEBI" id="CHEBI:37575"/>
        <dbReference type="ChEBI" id="CHEBI:57841"/>
        <dbReference type="ChEBI" id="CHEBI:58296"/>
        <dbReference type="EC" id="2.5.1.3"/>
    </reaction>
</comment>
<sequence length="213" mass="22555">MTSLLFPGRGLYVITDGPRPDLMEAVNQALAGGARLVQYRDKTHEPKRRHAEASTLLALCREHAVPLIINDDIALAHAIDADGVHLGEADDSIAKARTALGPDAIVGVSCYDSLERAQEAARHGASYIAFGAFFASPTKPRARRASIDLLRHSATLGIPRVAIGGITPDNGEDLVAAGADYLAVISAVFGTTDIRAAAQRFTQLYSSDRAVSP</sequence>
<evidence type="ECO:0000259" key="12">
    <source>
        <dbReference type="Pfam" id="PF02581"/>
    </source>
</evidence>
<feature type="binding site" evidence="9">
    <location>
        <position position="90"/>
    </location>
    <ligand>
        <name>Mg(2+)</name>
        <dbReference type="ChEBI" id="CHEBI:18420"/>
    </ligand>
</feature>
<feature type="binding site" evidence="9">
    <location>
        <begin position="38"/>
        <end position="42"/>
    </location>
    <ligand>
        <name>4-amino-2-methyl-5-(diphosphooxymethyl)pyrimidine</name>
        <dbReference type="ChEBI" id="CHEBI:57841"/>
    </ligand>
</feature>
<dbReference type="GO" id="GO:0005737">
    <property type="term" value="C:cytoplasm"/>
    <property type="evidence" value="ECO:0007669"/>
    <property type="project" value="TreeGrafter"/>
</dbReference>
<feature type="binding site" evidence="9">
    <location>
        <position position="109"/>
    </location>
    <ligand>
        <name>4-amino-2-methyl-5-(diphosphooxymethyl)pyrimidine</name>
        <dbReference type="ChEBI" id="CHEBI:57841"/>
    </ligand>
</feature>
<dbReference type="EC" id="2.5.1.3" evidence="9"/>
<dbReference type="InterPro" id="IPR013785">
    <property type="entry name" value="Aldolase_TIM"/>
</dbReference>
<dbReference type="GO" id="GO:0009229">
    <property type="term" value="P:thiamine diphosphate biosynthetic process"/>
    <property type="evidence" value="ECO:0007669"/>
    <property type="project" value="UniProtKB-UniRule"/>
</dbReference>
<evidence type="ECO:0000256" key="7">
    <source>
        <dbReference type="ARBA" id="ARBA00047851"/>
    </source>
</evidence>
<reference evidence="13 14" key="1">
    <citation type="submission" date="2018-07" db="EMBL/GenBank/DDBJ databases">
        <title>Dyella monticola sp. nov. and Dyella psychrodurans sp. nov. isolated from monsoon evergreen broad-leaved forest soil of Dinghu Mountain, China.</title>
        <authorList>
            <person name="Gao Z."/>
            <person name="Qiu L."/>
        </authorList>
    </citation>
    <scope>NUCLEOTIDE SEQUENCE [LARGE SCALE GENOMIC DNA]</scope>
    <source>
        <strain evidence="13 14">4MSK11</strain>
    </source>
</reference>
<keyword evidence="4 9" id="KW-0460">Magnesium</keyword>
<feature type="binding site" evidence="9">
    <location>
        <begin position="185"/>
        <end position="186"/>
    </location>
    <ligand>
        <name>2-[(2R,5Z)-2-carboxy-4-methylthiazol-5(2H)-ylidene]ethyl phosphate</name>
        <dbReference type="ChEBI" id="CHEBI:62899"/>
    </ligand>
</feature>
<comment type="cofactor">
    <cofactor evidence="9">
        <name>Mg(2+)</name>
        <dbReference type="ChEBI" id="CHEBI:18420"/>
    </cofactor>
    <text evidence="9">Binds 1 Mg(2+) ion per subunit.</text>
</comment>
<dbReference type="Proteomes" id="UP000255334">
    <property type="component" value="Unassembled WGS sequence"/>
</dbReference>
<organism evidence="13 14">
    <name type="scientific">Dyella psychrodurans</name>
    <dbReference type="NCBI Taxonomy" id="1927960"/>
    <lineage>
        <taxon>Bacteria</taxon>
        <taxon>Pseudomonadati</taxon>
        <taxon>Pseudomonadota</taxon>
        <taxon>Gammaproteobacteria</taxon>
        <taxon>Lysobacterales</taxon>
        <taxon>Rhodanobacteraceae</taxon>
        <taxon>Dyella</taxon>
    </lineage>
</organism>